<sequence>MAEDKICPLLLAGLTGNAKVSAEINNPAIQDSVNNLIACKRKNCAWWNDYERECAILSASYTLAAWHREGINVYLSLTAKGRNDGR</sequence>
<protein>
    <submittedName>
        <fullName evidence="1">Uncharacterized protein</fullName>
    </submittedName>
</protein>
<dbReference type="AlphaFoldDB" id="A0A6H1ZH22"/>
<accession>A0A6H1ZH22</accession>
<evidence type="ECO:0000313" key="4">
    <source>
        <dbReference type="EMBL" id="QJH99961.1"/>
    </source>
</evidence>
<dbReference type="EMBL" id="MT144020">
    <property type="protein sequence ID" value="QJA46759.1"/>
    <property type="molecule type" value="Genomic_DNA"/>
</dbReference>
<dbReference type="EMBL" id="MT144819">
    <property type="protein sequence ID" value="QJH99961.1"/>
    <property type="molecule type" value="Genomic_DNA"/>
</dbReference>
<organism evidence="1">
    <name type="scientific">viral metagenome</name>
    <dbReference type="NCBI Taxonomy" id="1070528"/>
    <lineage>
        <taxon>unclassified sequences</taxon>
        <taxon>metagenomes</taxon>
        <taxon>organismal metagenomes</taxon>
    </lineage>
</organism>
<dbReference type="EMBL" id="MT141571">
    <property type="protein sequence ID" value="QJA67448.1"/>
    <property type="molecule type" value="Genomic_DNA"/>
</dbReference>
<name>A0A6H1ZH22_9ZZZZ</name>
<reference evidence="1" key="1">
    <citation type="submission" date="2020-03" db="EMBL/GenBank/DDBJ databases">
        <title>The deep terrestrial virosphere.</title>
        <authorList>
            <person name="Holmfeldt K."/>
            <person name="Nilsson E."/>
            <person name="Simone D."/>
            <person name="Lopez-Fernandez M."/>
            <person name="Wu X."/>
            <person name="de Brujin I."/>
            <person name="Lundin D."/>
            <person name="Andersson A."/>
            <person name="Bertilsson S."/>
            <person name="Dopson M."/>
        </authorList>
    </citation>
    <scope>NUCLEOTIDE SEQUENCE</scope>
    <source>
        <strain evidence="3">MM415A00215</strain>
        <strain evidence="2">MM415B00223</strain>
        <strain evidence="1">TM448A00522</strain>
        <strain evidence="4">TM448B01741</strain>
    </source>
</reference>
<evidence type="ECO:0000313" key="1">
    <source>
        <dbReference type="EMBL" id="QJA46759.1"/>
    </source>
</evidence>
<gene>
    <name evidence="3" type="ORF">MM415A00215_0057</name>
    <name evidence="2" type="ORF">MM415B00223_0035</name>
    <name evidence="1" type="ORF">TM448A00522_0029</name>
    <name evidence="4" type="ORF">TM448B01741_0013</name>
</gene>
<evidence type="ECO:0000313" key="2">
    <source>
        <dbReference type="EMBL" id="QJA67448.1"/>
    </source>
</evidence>
<dbReference type="EMBL" id="MT142526">
    <property type="protein sequence ID" value="QJA84263.1"/>
    <property type="molecule type" value="Genomic_DNA"/>
</dbReference>
<proteinExistence type="predicted"/>
<evidence type="ECO:0000313" key="3">
    <source>
        <dbReference type="EMBL" id="QJA84263.1"/>
    </source>
</evidence>